<proteinExistence type="predicted"/>
<feature type="compositionally biased region" description="Basic and acidic residues" evidence="2">
    <location>
        <begin position="357"/>
        <end position="372"/>
    </location>
</feature>
<dbReference type="PROSITE" id="PS00107">
    <property type="entry name" value="PROTEIN_KINASE_ATP"/>
    <property type="match status" value="1"/>
</dbReference>
<dbReference type="SUPFAM" id="SSF56112">
    <property type="entry name" value="Protein kinase-like (PK-like)"/>
    <property type="match status" value="1"/>
</dbReference>
<reference evidence="5" key="1">
    <citation type="journal article" date="2020" name="bioRxiv">
        <title>Comparative genomics of Chlamydomonas.</title>
        <authorList>
            <person name="Craig R.J."/>
            <person name="Hasan A.R."/>
            <person name="Ness R.W."/>
            <person name="Keightley P.D."/>
        </authorList>
    </citation>
    <scope>NUCLEOTIDE SEQUENCE</scope>
    <source>
        <strain evidence="5">CCAP 11/70</strain>
    </source>
</reference>
<feature type="region of interest" description="Disordered" evidence="2">
    <location>
        <begin position="833"/>
        <end position="857"/>
    </location>
</feature>
<dbReference type="PANTHER" id="PTHR44329">
    <property type="entry name" value="SERINE/THREONINE-PROTEIN KINASE TNNI3K-RELATED"/>
    <property type="match status" value="1"/>
</dbReference>
<evidence type="ECO:0000259" key="4">
    <source>
        <dbReference type="PROSITE" id="PS50011"/>
    </source>
</evidence>
<dbReference type="Gene3D" id="3.30.200.20">
    <property type="entry name" value="Phosphorylase Kinase, domain 1"/>
    <property type="match status" value="1"/>
</dbReference>
<keyword evidence="6" id="KW-1185">Reference proteome</keyword>
<feature type="region of interest" description="Disordered" evidence="2">
    <location>
        <begin position="265"/>
        <end position="289"/>
    </location>
</feature>
<dbReference type="SMART" id="SM00220">
    <property type="entry name" value="S_TKc"/>
    <property type="match status" value="1"/>
</dbReference>
<feature type="region of interest" description="Disordered" evidence="2">
    <location>
        <begin position="536"/>
        <end position="602"/>
    </location>
</feature>
<dbReference type="AlphaFoldDB" id="A0A836C352"/>
<dbReference type="Gene3D" id="1.10.510.10">
    <property type="entry name" value="Transferase(Phosphotransferase) domain 1"/>
    <property type="match status" value="2"/>
</dbReference>
<feature type="signal peptide" evidence="3">
    <location>
        <begin position="1"/>
        <end position="16"/>
    </location>
</feature>
<dbReference type="Proteomes" id="UP000612055">
    <property type="component" value="Unassembled WGS sequence"/>
</dbReference>
<keyword evidence="3" id="KW-0732">Signal</keyword>
<keyword evidence="1" id="KW-0547">Nucleotide-binding</keyword>
<dbReference type="Pfam" id="PF07714">
    <property type="entry name" value="PK_Tyr_Ser-Thr"/>
    <property type="match status" value="3"/>
</dbReference>
<organism evidence="5 6">
    <name type="scientific">Edaphochlamys debaryana</name>
    <dbReference type="NCBI Taxonomy" id="47281"/>
    <lineage>
        <taxon>Eukaryota</taxon>
        <taxon>Viridiplantae</taxon>
        <taxon>Chlorophyta</taxon>
        <taxon>core chlorophytes</taxon>
        <taxon>Chlorophyceae</taxon>
        <taxon>CS clade</taxon>
        <taxon>Chlamydomonadales</taxon>
        <taxon>Chlamydomonadales incertae sedis</taxon>
        <taxon>Edaphochlamys</taxon>
    </lineage>
</organism>
<keyword evidence="1" id="KW-0067">ATP-binding</keyword>
<gene>
    <name evidence="5" type="ORF">HYH03_003673</name>
</gene>
<dbReference type="InterPro" id="IPR017441">
    <property type="entry name" value="Protein_kinase_ATP_BS"/>
</dbReference>
<feature type="binding site" evidence="1">
    <location>
        <position position="495"/>
    </location>
    <ligand>
        <name>ATP</name>
        <dbReference type="ChEBI" id="CHEBI:30616"/>
    </ligand>
</feature>
<dbReference type="OrthoDB" id="4062651at2759"/>
<dbReference type="InterPro" id="IPR000719">
    <property type="entry name" value="Prot_kinase_dom"/>
</dbReference>
<dbReference type="EMBL" id="JAEHOE010000010">
    <property type="protein sequence ID" value="KAG2498415.1"/>
    <property type="molecule type" value="Genomic_DNA"/>
</dbReference>
<dbReference type="InterPro" id="IPR011009">
    <property type="entry name" value="Kinase-like_dom_sf"/>
</dbReference>
<evidence type="ECO:0000313" key="6">
    <source>
        <dbReference type="Proteomes" id="UP000612055"/>
    </source>
</evidence>
<feature type="region of interest" description="Disordered" evidence="2">
    <location>
        <begin position="322"/>
        <end position="372"/>
    </location>
</feature>
<dbReference type="InterPro" id="IPR001245">
    <property type="entry name" value="Ser-Thr/Tyr_kinase_cat_dom"/>
</dbReference>
<evidence type="ECO:0000256" key="3">
    <source>
        <dbReference type="SAM" id="SignalP"/>
    </source>
</evidence>
<dbReference type="GO" id="GO:0004674">
    <property type="term" value="F:protein serine/threonine kinase activity"/>
    <property type="evidence" value="ECO:0007669"/>
    <property type="project" value="TreeGrafter"/>
</dbReference>
<dbReference type="PROSITE" id="PS50011">
    <property type="entry name" value="PROTEIN_KINASE_DOM"/>
    <property type="match status" value="1"/>
</dbReference>
<evidence type="ECO:0000256" key="1">
    <source>
        <dbReference type="PROSITE-ProRule" id="PRU10141"/>
    </source>
</evidence>
<feature type="region of interest" description="Disordered" evidence="2">
    <location>
        <begin position="1013"/>
        <end position="1044"/>
    </location>
</feature>
<dbReference type="PANTHER" id="PTHR44329:SF214">
    <property type="entry name" value="PROTEIN KINASE DOMAIN-CONTAINING PROTEIN"/>
    <property type="match status" value="1"/>
</dbReference>
<comment type="caution">
    <text evidence="5">The sequence shown here is derived from an EMBL/GenBank/DDBJ whole genome shotgun (WGS) entry which is preliminary data.</text>
</comment>
<sequence>MLRLLVLCALAQLARAVSEDGQTSTLLIRDESQLVKAILDEHITLVILADHLRLTPGEWPVLPIQRRSNFTIQGVNDSLAEQGFPILDLSFLERKVTLAPNVTWLFTKLELRNVRQNAGFEVDLIATSPGATVAYNDIVYHCFSCTPPALLMDLLLKMPLLPQDSGRLQNITETASPWCRSNPLLPGCYAWPRSFLVNWARSRLVAQGFADVNGGGGYVLAGRGVLFVCEDPVTDECGTSVGYDLCVRNKIRQAYDRDDTWLRLQGQVPEPPPAAGAESAGNSTGGGSAAAVAAGAAAGATVAVLLSVAVAFLWVRRRRRRRHGARDAKAEPAQQARHGPEGPTGRPSVGLVVLPEEPSKKGDSGQALERIDPDSTSRLGCFRVSRPSSAHASPVFAATSLSRVTGVSVSGAGGSPALTTCLAGPTSSDSRSSGAAVAVARLLSDALPGPGPLGPGTQGAFSLVGLWVDLLAPLGSGSFGKVYRGTWQGRFVAVKMLQYGSELCHAVHNEVSVSLALRHPNVVIALTFVEVGPGGKVEQRTAPHPATTPQLQLSGSLSRLREGSGSDSSRPTQVLSGPSGVPASKNIRSASGASSPALRVRPEGPVNASAAACAAAANGGGRTLSGRTLSPPAPAAIFRAATISAFAPHVRSADRQRGIARHSARSAAASERPPPQAATQAPSGQDDEAHSAPTPILEGAAVAVHGAGAAAAPAGEAGGEGGGPPQEEGCSHGFLVMELCEGGSAAQWRSGRWKEPGQVPDMVTIVRLALDVACGLAYIHSLGACHGDLKLSNVLLSSSGPTGLQASGAAAGVGSNPSVGGGGGTSHGAPVLRCPGPGQLGSSAGGGGHGSSTSSAGLGTAPPRLLQMCAKLCDFGLSRVLGGDRTHVSTRPHGTASHLAPEVWAEGHVSQQSDMYAFGITLWELATGERPWRGVAAGTVLHRVMLGSSRPPLPLWLPPDYAKLMVDCWAQAPHDRPSAAAVEARLRRMLLTEVSDRATSGRAVSGLRAVGSGGPAGAAGGSGGQAGGGHGGKAVGGSGGRAQI</sequence>
<feature type="region of interest" description="Disordered" evidence="2">
    <location>
        <begin position="711"/>
        <end position="730"/>
    </location>
</feature>
<feature type="region of interest" description="Disordered" evidence="2">
    <location>
        <begin position="652"/>
        <end position="692"/>
    </location>
</feature>
<evidence type="ECO:0000313" key="5">
    <source>
        <dbReference type="EMBL" id="KAG2498415.1"/>
    </source>
</evidence>
<dbReference type="InterPro" id="IPR051681">
    <property type="entry name" value="Ser/Thr_Kinases-Pseudokinases"/>
</dbReference>
<feature type="domain" description="Protein kinase" evidence="4">
    <location>
        <begin position="468"/>
        <end position="991"/>
    </location>
</feature>
<accession>A0A836C352</accession>
<evidence type="ECO:0000256" key="2">
    <source>
        <dbReference type="SAM" id="MobiDB-lite"/>
    </source>
</evidence>
<name>A0A836C352_9CHLO</name>
<dbReference type="GO" id="GO:0005524">
    <property type="term" value="F:ATP binding"/>
    <property type="evidence" value="ECO:0007669"/>
    <property type="project" value="UniProtKB-UniRule"/>
</dbReference>
<feature type="chain" id="PRO_5032434534" description="Protein kinase domain-containing protein" evidence="3">
    <location>
        <begin position="17"/>
        <end position="1044"/>
    </location>
</feature>
<protein>
    <recommendedName>
        <fullName evidence="4">Protein kinase domain-containing protein</fullName>
    </recommendedName>
</protein>